<keyword evidence="6" id="KW-0742">SOS response</keyword>
<dbReference type="GO" id="GO:0009432">
    <property type="term" value="P:SOS response"/>
    <property type="evidence" value="ECO:0007669"/>
    <property type="project" value="UniProtKB-UniRule"/>
</dbReference>
<evidence type="ECO:0000256" key="1">
    <source>
        <dbReference type="ARBA" id="ARBA00022490"/>
    </source>
</evidence>
<dbReference type="PANTHER" id="PTHR32182:SF0">
    <property type="entry name" value="DNA REPLICATION AND REPAIR PROTEIN RECF"/>
    <property type="match status" value="1"/>
</dbReference>
<gene>
    <name evidence="6" type="primary">recF</name>
    <name evidence="8" type="ORF">COY14_00545</name>
</gene>
<comment type="caution">
    <text evidence="8">The sequence shown here is derived from an EMBL/GenBank/DDBJ whole genome shotgun (WGS) entry which is preliminary data.</text>
</comment>
<dbReference type="InterPro" id="IPR001238">
    <property type="entry name" value="DNA-binding_RecF"/>
</dbReference>
<dbReference type="PANTHER" id="PTHR32182">
    <property type="entry name" value="DNA REPLICATION AND REPAIR PROTEIN RECF"/>
    <property type="match status" value="1"/>
</dbReference>
<keyword evidence="2 6" id="KW-0235">DNA replication</keyword>
<name>A0A2M7U5Q9_9BACT</name>
<keyword evidence="6" id="KW-0234">DNA repair</keyword>
<dbReference type="GO" id="GO:0000731">
    <property type="term" value="P:DNA synthesis involved in DNA repair"/>
    <property type="evidence" value="ECO:0007669"/>
    <property type="project" value="TreeGrafter"/>
</dbReference>
<feature type="binding site" evidence="6">
    <location>
        <begin position="30"/>
        <end position="37"/>
    </location>
    <ligand>
        <name>ATP</name>
        <dbReference type="ChEBI" id="CHEBI:30616"/>
    </ligand>
</feature>
<dbReference type="InterPro" id="IPR027417">
    <property type="entry name" value="P-loop_NTPase"/>
</dbReference>
<keyword evidence="3 6" id="KW-0547">Nucleotide-binding</keyword>
<dbReference type="Gene3D" id="1.20.1050.90">
    <property type="entry name" value="RecF/RecN/SMC, N-terminal domain"/>
    <property type="match status" value="1"/>
</dbReference>
<dbReference type="NCBIfam" id="TIGR00611">
    <property type="entry name" value="recf"/>
    <property type="match status" value="1"/>
</dbReference>
<dbReference type="GO" id="GO:0005737">
    <property type="term" value="C:cytoplasm"/>
    <property type="evidence" value="ECO:0007669"/>
    <property type="project" value="UniProtKB-SubCell"/>
</dbReference>
<dbReference type="GO" id="GO:0006260">
    <property type="term" value="P:DNA replication"/>
    <property type="evidence" value="ECO:0007669"/>
    <property type="project" value="UniProtKB-UniRule"/>
</dbReference>
<dbReference type="GO" id="GO:0006302">
    <property type="term" value="P:double-strand break repair"/>
    <property type="evidence" value="ECO:0007669"/>
    <property type="project" value="TreeGrafter"/>
</dbReference>
<dbReference type="InterPro" id="IPR003395">
    <property type="entry name" value="RecF/RecN/SMC_N"/>
</dbReference>
<sequence length="349" mass="40641">MLISAISLTNFRNFKSAKYEFSPNLTLIIGKNALGKTTLLEAIYVAIYGTGFRESREVELVNFDHDDCIIDAEFFKDSTLERFQIRILRSVDDRVAKTFYLDKAVKSATKYRKNQTQAVLFAPEQIRIITGSPSRKRKYVDSVISAIDPEYKKSLRLYESAFRRRNKVLERYESEDDLEHELIYWDKLIVDNGVELTTKRKSLIEFINNNPTINGKAFSIEYIPNIITAEKLVTVRDREMRLRRTLIGPQKDDFEISLTTNSKKNVSLYGSRSEQRMAVFWLKLNELKLFEEKSKKKPILLLDDIFSELDENNRKLVMKMIGNYQTIATTTEVEIGEIRQDLSKIVIEL</sequence>
<dbReference type="InterPro" id="IPR042174">
    <property type="entry name" value="RecF_2"/>
</dbReference>
<evidence type="ECO:0000313" key="8">
    <source>
        <dbReference type="EMBL" id="PIZ66318.1"/>
    </source>
</evidence>
<dbReference type="AlphaFoldDB" id="A0A2M7U5Q9"/>
<evidence type="ECO:0000256" key="2">
    <source>
        <dbReference type="ARBA" id="ARBA00022705"/>
    </source>
</evidence>
<keyword evidence="6" id="KW-0227">DNA damage</keyword>
<protein>
    <recommendedName>
        <fullName evidence="6">DNA replication and repair protein RecF</fullName>
    </recommendedName>
</protein>
<dbReference type="EMBL" id="PFOD01000016">
    <property type="protein sequence ID" value="PIZ66318.1"/>
    <property type="molecule type" value="Genomic_DNA"/>
</dbReference>
<evidence type="ECO:0000259" key="7">
    <source>
        <dbReference type="Pfam" id="PF02463"/>
    </source>
</evidence>
<dbReference type="Gene3D" id="3.40.50.300">
    <property type="entry name" value="P-loop containing nucleotide triphosphate hydrolases"/>
    <property type="match status" value="1"/>
</dbReference>
<dbReference type="HAMAP" id="MF_00365">
    <property type="entry name" value="RecF"/>
    <property type="match status" value="1"/>
</dbReference>
<keyword evidence="4 6" id="KW-0067">ATP-binding</keyword>
<reference evidence="9" key="1">
    <citation type="submission" date="2017-09" db="EMBL/GenBank/DDBJ databases">
        <title>Depth-based differentiation of microbial function through sediment-hosted aquifers and enrichment of novel symbionts in the deep terrestrial subsurface.</title>
        <authorList>
            <person name="Probst A.J."/>
            <person name="Ladd B."/>
            <person name="Jarett J.K."/>
            <person name="Geller-Mcgrath D.E."/>
            <person name="Sieber C.M.K."/>
            <person name="Emerson J.B."/>
            <person name="Anantharaman K."/>
            <person name="Thomas B.C."/>
            <person name="Malmstrom R."/>
            <person name="Stieglmeier M."/>
            <person name="Klingl A."/>
            <person name="Woyke T."/>
            <person name="Ryan C.M."/>
            <person name="Banfield J.F."/>
        </authorList>
    </citation>
    <scope>NUCLEOTIDE SEQUENCE [LARGE SCALE GENOMIC DNA]</scope>
</reference>
<accession>A0A2M7U5Q9</accession>
<evidence type="ECO:0000256" key="5">
    <source>
        <dbReference type="ARBA" id="ARBA00023125"/>
    </source>
</evidence>
<evidence type="ECO:0000256" key="6">
    <source>
        <dbReference type="HAMAP-Rule" id="MF_00365"/>
    </source>
</evidence>
<comment type="subcellular location">
    <subcellularLocation>
        <location evidence="6">Cytoplasm</location>
    </subcellularLocation>
</comment>
<keyword evidence="5 6" id="KW-0238">DNA-binding</keyword>
<dbReference type="SUPFAM" id="SSF52540">
    <property type="entry name" value="P-loop containing nucleoside triphosphate hydrolases"/>
    <property type="match status" value="1"/>
</dbReference>
<dbReference type="Proteomes" id="UP000230027">
    <property type="component" value="Unassembled WGS sequence"/>
</dbReference>
<comment type="similarity">
    <text evidence="6">Belongs to the RecF family.</text>
</comment>
<evidence type="ECO:0000256" key="3">
    <source>
        <dbReference type="ARBA" id="ARBA00022741"/>
    </source>
</evidence>
<evidence type="ECO:0000313" key="9">
    <source>
        <dbReference type="Proteomes" id="UP000230027"/>
    </source>
</evidence>
<comment type="function">
    <text evidence="6">The RecF protein is involved in DNA metabolism; it is required for DNA replication and normal SOS inducibility. RecF binds preferentially to single-stranded, linear DNA. It also seems to bind ATP.</text>
</comment>
<dbReference type="GO" id="GO:0005524">
    <property type="term" value="F:ATP binding"/>
    <property type="evidence" value="ECO:0007669"/>
    <property type="project" value="UniProtKB-UniRule"/>
</dbReference>
<feature type="domain" description="RecF/RecN/SMC N-terminal" evidence="7">
    <location>
        <begin position="3"/>
        <end position="328"/>
    </location>
</feature>
<proteinExistence type="inferred from homology"/>
<dbReference type="Pfam" id="PF02463">
    <property type="entry name" value="SMC_N"/>
    <property type="match status" value="1"/>
</dbReference>
<evidence type="ECO:0000256" key="4">
    <source>
        <dbReference type="ARBA" id="ARBA00022840"/>
    </source>
</evidence>
<organism evidence="8 9">
    <name type="scientific">Candidatus Roizmanbacteria bacterium CG_4_10_14_0_2_um_filter_36_9</name>
    <dbReference type="NCBI Taxonomy" id="1974823"/>
    <lineage>
        <taxon>Bacteria</taxon>
        <taxon>Candidatus Roizmaniibacteriota</taxon>
    </lineage>
</organism>
<keyword evidence="1 6" id="KW-0963">Cytoplasm</keyword>
<dbReference type="GO" id="GO:0003697">
    <property type="term" value="F:single-stranded DNA binding"/>
    <property type="evidence" value="ECO:0007669"/>
    <property type="project" value="UniProtKB-UniRule"/>
</dbReference>